<name>A0A4Z1KL88_9HELO</name>
<feature type="compositionally biased region" description="Polar residues" evidence="1">
    <location>
        <begin position="21"/>
        <end position="33"/>
    </location>
</feature>
<proteinExistence type="predicted"/>
<evidence type="ECO:0000313" key="3">
    <source>
        <dbReference type="Proteomes" id="UP000297280"/>
    </source>
</evidence>
<protein>
    <submittedName>
        <fullName evidence="2">Uncharacterized protein</fullName>
    </submittedName>
</protein>
<organism evidence="2 3">
    <name type="scientific">Botrytis porri</name>
    <dbReference type="NCBI Taxonomy" id="87229"/>
    <lineage>
        <taxon>Eukaryota</taxon>
        <taxon>Fungi</taxon>
        <taxon>Dikarya</taxon>
        <taxon>Ascomycota</taxon>
        <taxon>Pezizomycotina</taxon>
        <taxon>Leotiomycetes</taxon>
        <taxon>Helotiales</taxon>
        <taxon>Sclerotiniaceae</taxon>
        <taxon>Botrytis</taxon>
    </lineage>
</organism>
<sequence>MYRSASLDLPDDGMNMPPPSRTGSRSASRNATSPVLKLSRPAGNGSILPKTPTLTPTHNNSVFGDVEKVSKSADSITVNIKPVEPTEAIENDSTPKRRSNGVDMRPSKKACLLAWTFSNHN</sequence>
<dbReference type="STRING" id="87229.A0A4Z1KL88"/>
<feature type="compositionally biased region" description="Polar residues" evidence="1">
    <location>
        <begin position="52"/>
        <end position="61"/>
    </location>
</feature>
<gene>
    <name evidence="2" type="ORF">BPOR_0312g00140</name>
</gene>
<dbReference type="OrthoDB" id="1022638at2759"/>
<dbReference type="EMBL" id="PQXO01000311">
    <property type="protein sequence ID" value="TGO86348.1"/>
    <property type="molecule type" value="Genomic_DNA"/>
</dbReference>
<feature type="region of interest" description="Disordered" evidence="1">
    <location>
        <begin position="1"/>
        <end position="61"/>
    </location>
</feature>
<comment type="caution">
    <text evidence="2">The sequence shown here is derived from an EMBL/GenBank/DDBJ whole genome shotgun (WGS) entry which is preliminary data.</text>
</comment>
<keyword evidence="3" id="KW-1185">Reference proteome</keyword>
<accession>A0A4Z1KL88</accession>
<dbReference type="AlphaFoldDB" id="A0A4Z1KL88"/>
<reference evidence="2 3" key="1">
    <citation type="submission" date="2017-12" db="EMBL/GenBank/DDBJ databases">
        <title>Comparative genomics of Botrytis spp.</title>
        <authorList>
            <person name="Valero-Jimenez C.A."/>
            <person name="Tapia P."/>
            <person name="Veloso J."/>
            <person name="Silva-Moreno E."/>
            <person name="Staats M."/>
            <person name="Valdes J.H."/>
            <person name="Van Kan J.A.L."/>
        </authorList>
    </citation>
    <scope>NUCLEOTIDE SEQUENCE [LARGE SCALE GENOMIC DNA]</scope>
    <source>
        <strain evidence="2 3">MUCL3349</strain>
    </source>
</reference>
<dbReference type="Proteomes" id="UP000297280">
    <property type="component" value="Unassembled WGS sequence"/>
</dbReference>
<evidence type="ECO:0000313" key="2">
    <source>
        <dbReference type="EMBL" id="TGO86348.1"/>
    </source>
</evidence>
<evidence type="ECO:0000256" key="1">
    <source>
        <dbReference type="SAM" id="MobiDB-lite"/>
    </source>
</evidence>